<dbReference type="AlphaFoldDB" id="A0A0A1ZP53"/>
<dbReference type="InterPro" id="IPR007235">
    <property type="entry name" value="Glyco_trans_28_C"/>
</dbReference>
<feature type="binding site" evidence="11">
    <location>
        <position position="190"/>
    </location>
    <ligand>
        <name>UDP-N-acetyl-alpha-D-glucosamine</name>
        <dbReference type="ChEBI" id="CHEBI:57705"/>
    </ligand>
</feature>
<evidence type="ECO:0000256" key="9">
    <source>
        <dbReference type="ARBA" id="ARBA00023306"/>
    </source>
</evidence>
<dbReference type="Pfam" id="PF04101">
    <property type="entry name" value="Glyco_tran_28_C"/>
    <property type="match status" value="1"/>
</dbReference>
<dbReference type="GO" id="GO:0005886">
    <property type="term" value="C:plasma membrane"/>
    <property type="evidence" value="ECO:0007669"/>
    <property type="project" value="UniProtKB-SubCell"/>
</dbReference>
<dbReference type="SUPFAM" id="SSF53756">
    <property type="entry name" value="UDP-Glycosyltransferase/glycogen phosphorylase"/>
    <property type="match status" value="1"/>
</dbReference>
<feature type="binding site" evidence="11">
    <location>
        <position position="122"/>
    </location>
    <ligand>
        <name>UDP-N-acetyl-alpha-D-glucosamine</name>
        <dbReference type="ChEBI" id="CHEBI:57705"/>
    </ligand>
</feature>
<comment type="function">
    <text evidence="11">Cell wall formation. Catalyzes the transfer of a GlcNAc subunit on undecaprenyl-pyrophosphoryl-MurNAc-pentapeptide (lipid intermediate I) to form undecaprenyl-pyrophosphoryl-MurNAc-(pentapeptide)GlcNAc (lipid intermediate II).</text>
</comment>
<evidence type="ECO:0000259" key="12">
    <source>
        <dbReference type="Pfam" id="PF03033"/>
    </source>
</evidence>
<evidence type="ECO:0000313" key="14">
    <source>
        <dbReference type="EMBL" id="KGF89968.1"/>
    </source>
</evidence>
<dbReference type="OrthoDB" id="9808936at2"/>
<evidence type="ECO:0000256" key="8">
    <source>
        <dbReference type="ARBA" id="ARBA00023136"/>
    </source>
</evidence>
<dbReference type="PANTHER" id="PTHR21015:SF22">
    <property type="entry name" value="GLYCOSYLTRANSFERASE"/>
    <property type="match status" value="1"/>
</dbReference>
<keyword evidence="6 11" id="KW-0133">Cell shape</keyword>
<name>A0A0A1ZP53_PROMR</name>
<evidence type="ECO:0000256" key="1">
    <source>
        <dbReference type="ARBA" id="ARBA00022475"/>
    </source>
</evidence>
<dbReference type="CDD" id="cd03785">
    <property type="entry name" value="GT28_MurG"/>
    <property type="match status" value="1"/>
</dbReference>
<evidence type="ECO:0000256" key="10">
    <source>
        <dbReference type="ARBA" id="ARBA00023316"/>
    </source>
</evidence>
<dbReference type="GO" id="GO:0051301">
    <property type="term" value="P:cell division"/>
    <property type="evidence" value="ECO:0007669"/>
    <property type="project" value="UniProtKB-KW"/>
</dbReference>
<keyword evidence="4 11" id="KW-0328">Glycosyltransferase</keyword>
<proteinExistence type="inferred from homology"/>
<keyword evidence="8 11" id="KW-0472">Membrane</keyword>
<dbReference type="HAMAP" id="MF_00033">
    <property type="entry name" value="MurG"/>
    <property type="match status" value="1"/>
</dbReference>
<feature type="domain" description="Glycosyl transferase family 28 C-terminal" evidence="13">
    <location>
        <begin position="184"/>
        <end position="327"/>
    </location>
</feature>
<evidence type="ECO:0000256" key="6">
    <source>
        <dbReference type="ARBA" id="ARBA00022960"/>
    </source>
</evidence>
<keyword evidence="7 11" id="KW-0573">Peptidoglycan synthesis</keyword>
<dbReference type="EC" id="2.4.1.227" evidence="11"/>
<evidence type="ECO:0000256" key="4">
    <source>
        <dbReference type="ARBA" id="ARBA00022676"/>
    </source>
</evidence>
<accession>A0A0A1ZP53</accession>
<feature type="binding site" evidence="11">
    <location>
        <begin position="14"/>
        <end position="16"/>
    </location>
    <ligand>
        <name>UDP-N-acetyl-alpha-D-glucosamine</name>
        <dbReference type="ChEBI" id="CHEBI:57705"/>
    </ligand>
</feature>
<comment type="caution">
    <text evidence="11">Lacks conserved residue(s) required for the propagation of feature annotation.</text>
</comment>
<organism evidence="14 15">
    <name type="scientific">Prochlorococcus marinus str. MIT 9116</name>
    <dbReference type="NCBI Taxonomy" id="167544"/>
    <lineage>
        <taxon>Bacteria</taxon>
        <taxon>Bacillati</taxon>
        <taxon>Cyanobacteriota</taxon>
        <taxon>Cyanophyceae</taxon>
        <taxon>Synechococcales</taxon>
        <taxon>Prochlorococcaceae</taxon>
        <taxon>Prochlorococcus</taxon>
    </lineage>
</organism>
<evidence type="ECO:0000256" key="5">
    <source>
        <dbReference type="ARBA" id="ARBA00022679"/>
    </source>
</evidence>
<dbReference type="UniPathway" id="UPA00219"/>
<keyword evidence="9 11" id="KW-0131">Cell cycle</keyword>
<dbReference type="GO" id="GO:0008360">
    <property type="term" value="P:regulation of cell shape"/>
    <property type="evidence" value="ECO:0007669"/>
    <property type="project" value="UniProtKB-KW"/>
</dbReference>
<comment type="subcellular location">
    <subcellularLocation>
        <location evidence="11">Cell membrane</location>
        <topology evidence="11">Peripheral membrane protein</topology>
        <orientation evidence="11">Cytoplasmic side</orientation>
    </subcellularLocation>
</comment>
<keyword evidence="1 11" id="KW-1003">Cell membrane</keyword>
<evidence type="ECO:0000256" key="11">
    <source>
        <dbReference type="HAMAP-Rule" id="MF_00033"/>
    </source>
</evidence>
<dbReference type="GO" id="GO:0009252">
    <property type="term" value="P:peptidoglycan biosynthetic process"/>
    <property type="evidence" value="ECO:0007669"/>
    <property type="project" value="UniProtKB-UniRule"/>
</dbReference>
<keyword evidence="10 11" id="KW-0961">Cell wall biogenesis/degradation</keyword>
<dbReference type="NCBIfam" id="TIGR01133">
    <property type="entry name" value="murG"/>
    <property type="match status" value="1"/>
</dbReference>
<dbReference type="GO" id="GO:0051991">
    <property type="term" value="F:UDP-N-acetyl-D-glucosamine:N-acetylmuramoyl-L-alanyl-D-glutamyl-meso-2,6-diaminopimelyl-D-alanyl-D-alanine-diphosphoundecaprenol 4-beta-N-acetylglucosaminlytransferase activity"/>
    <property type="evidence" value="ECO:0007669"/>
    <property type="project" value="RHEA"/>
</dbReference>
<dbReference type="Gene3D" id="3.40.50.2000">
    <property type="entry name" value="Glycogen Phosphorylase B"/>
    <property type="match status" value="2"/>
</dbReference>
<comment type="pathway">
    <text evidence="11">Cell wall biogenesis; peptidoglycan biosynthesis.</text>
</comment>
<dbReference type="InterPro" id="IPR006009">
    <property type="entry name" value="GlcNAc_MurG"/>
</dbReference>
<reference evidence="15" key="1">
    <citation type="journal article" date="2014" name="Sci. Data">
        <title>Genomes of diverse isolates of the marine cyanobacterium Prochlorococcus.</title>
        <authorList>
            <person name="Biller S."/>
            <person name="Berube P."/>
            <person name="Thompson J."/>
            <person name="Kelly L."/>
            <person name="Roggensack S."/>
            <person name="Awad L."/>
            <person name="Roache-Johnson K."/>
            <person name="Ding H."/>
            <person name="Giovannoni S.J."/>
            <person name="Moore L.R."/>
            <person name="Chisholm S.W."/>
        </authorList>
    </citation>
    <scope>NUCLEOTIDE SEQUENCE [LARGE SCALE GENOMIC DNA]</scope>
</reference>
<keyword evidence="5 11" id="KW-0808">Transferase</keyword>
<evidence type="ECO:0000313" key="15">
    <source>
        <dbReference type="Proteomes" id="UP000030491"/>
    </source>
</evidence>
<evidence type="ECO:0000259" key="13">
    <source>
        <dbReference type="Pfam" id="PF04101"/>
    </source>
</evidence>
<dbReference type="Pfam" id="PF03033">
    <property type="entry name" value="Glyco_transf_28"/>
    <property type="match status" value="1"/>
</dbReference>
<gene>
    <name evidence="11" type="primary">murG</name>
    <name evidence="14" type="ORF">EU93_1831</name>
</gene>
<protein>
    <recommendedName>
        <fullName evidence="11">UDP-N-acetylglucosamine--N-acetylmuramyl-(pentapeptide) pyrophosphoryl-undecaprenol N-acetylglucosamine transferase</fullName>
        <ecNumber evidence="11">2.4.1.227</ecNumber>
    </recommendedName>
    <alternativeName>
        <fullName evidence="11">Undecaprenyl-PP-MurNAc-pentapeptide-UDPGlcNAc GlcNAc transferase</fullName>
    </alternativeName>
</protein>
<dbReference type="GO" id="GO:0071555">
    <property type="term" value="P:cell wall organization"/>
    <property type="evidence" value="ECO:0007669"/>
    <property type="project" value="UniProtKB-KW"/>
</dbReference>
<dbReference type="PANTHER" id="PTHR21015">
    <property type="entry name" value="UDP-N-ACETYLGLUCOSAMINE--N-ACETYLMURAMYL-(PENTAPEPTIDE) PYROPHOSPHORYL-UNDECAPRENOL N-ACETYLGLUCOSAMINE TRANSFERASE 1"/>
    <property type="match status" value="1"/>
</dbReference>
<dbReference type="GO" id="GO:0005975">
    <property type="term" value="P:carbohydrate metabolic process"/>
    <property type="evidence" value="ECO:0007669"/>
    <property type="project" value="InterPro"/>
</dbReference>
<feature type="domain" description="Glycosyltransferase family 28 N-terminal" evidence="12">
    <location>
        <begin position="8"/>
        <end position="139"/>
    </location>
</feature>
<evidence type="ECO:0000256" key="3">
    <source>
        <dbReference type="ARBA" id="ARBA00022618"/>
    </source>
</evidence>
<evidence type="ECO:0000256" key="7">
    <source>
        <dbReference type="ARBA" id="ARBA00022984"/>
    </source>
</evidence>
<comment type="caution">
    <text evidence="14">The sequence shown here is derived from an EMBL/GenBank/DDBJ whole genome shotgun (WGS) entry which is preliminary data.</text>
</comment>
<sequence length="363" mass="41633">MSKKNNLLIAASGTGGHIFPALAVSKELEDEWNIHWLGAHQRLDANFIPKKYNLTTLNIKTPRKNIFLFYQYIEILMSTFQIIRILKEKKINLVFTTGGYISAPTIVASKLLRIPVIIHESNLMPGMVTKYFGFLCDYVLLGFKKTNSYLNNCKTIFTGTPLREQFYKSNLLPEWVPKGKGPLLIVMGGSQGAKAINQIVYESLEFLLKKQFRIVHITGKYNQKTFQMKSSKNYVQKKFTNEIAALMQNCDLVISRSGAGTINELIETEKPSILIPYPYSKNNHQEKNAIILAENGVSVLINQSKISKELFEETIERIFKIKLKNGKNQYEILDLMKSNMENNNKIKSKVEIKKLINYFLKEF</sequence>
<keyword evidence="3 11" id="KW-0132">Cell division</keyword>
<keyword evidence="2" id="KW-0997">Cell inner membrane</keyword>
<feature type="binding site" evidence="11">
    <location>
        <position position="285"/>
    </location>
    <ligand>
        <name>UDP-N-acetyl-alpha-D-glucosamine</name>
        <dbReference type="ChEBI" id="CHEBI:57705"/>
    </ligand>
</feature>
<comment type="similarity">
    <text evidence="11">Belongs to the glycosyltransferase 28 family. MurG subfamily.</text>
</comment>
<evidence type="ECO:0000256" key="2">
    <source>
        <dbReference type="ARBA" id="ARBA00022519"/>
    </source>
</evidence>
<dbReference type="InterPro" id="IPR004276">
    <property type="entry name" value="GlycoTrans_28_N"/>
</dbReference>
<dbReference type="Proteomes" id="UP000030491">
    <property type="component" value="Unassembled WGS sequence"/>
</dbReference>
<dbReference type="RefSeq" id="WP_032514619.1">
    <property type="nucleotide sequence ID" value="NZ_JNAJ01000018.1"/>
</dbReference>
<feature type="binding site" evidence="11">
    <location>
        <position position="163"/>
    </location>
    <ligand>
        <name>UDP-N-acetyl-alpha-D-glucosamine</name>
        <dbReference type="ChEBI" id="CHEBI:57705"/>
    </ligand>
</feature>
<comment type="catalytic activity">
    <reaction evidence="11">
        <text>di-trans,octa-cis-undecaprenyl diphospho-N-acetyl-alpha-D-muramoyl-L-alanyl-D-glutamyl-meso-2,6-diaminopimeloyl-D-alanyl-D-alanine + UDP-N-acetyl-alpha-D-glucosamine = di-trans,octa-cis-undecaprenyl diphospho-[N-acetyl-alpha-D-glucosaminyl-(1-&gt;4)]-N-acetyl-alpha-D-muramoyl-L-alanyl-D-glutamyl-meso-2,6-diaminopimeloyl-D-alanyl-D-alanine + UDP + H(+)</text>
        <dbReference type="Rhea" id="RHEA:31227"/>
        <dbReference type="ChEBI" id="CHEBI:15378"/>
        <dbReference type="ChEBI" id="CHEBI:57705"/>
        <dbReference type="ChEBI" id="CHEBI:58223"/>
        <dbReference type="ChEBI" id="CHEBI:61387"/>
        <dbReference type="ChEBI" id="CHEBI:61388"/>
        <dbReference type="EC" id="2.4.1.227"/>
    </reaction>
</comment>
<dbReference type="EMBL" id="JNAJ01000018">
    <property type="protein sequence ID" value="KGF89968.1"/>
    <property type="molecule type" value="Genomic_DNA"/>
</dbReference>
<dbReference type="GO" id="GO:0050511">
    <property type="term" value="F:undecaprenyldiphospho-muramoylpentapeptide beta-N-acetylglucosaminyltransferase activity"/>
    <property type="evidence" value="ECO:0007669"/>
    <property type="project" value="UniProtKB-UniRule"/>
</dbReference>